<sequence>MAKTRKYPSKIKKKGNPSLLESRKSAKNIPTQIQNCNQTRSIFTSTPINSCKLIPKQLFKSSISIEDDNTIEINNSLEDIVRRRFVNIKHIFDSIQSIKHEGFDCTFSDLKFVNEIRKGFFSTFVFTCKVRGKKENIYSEDPSDSIIDINMAVALLSSILVKDTQSLRNLQQL</sequence>
<dbReference type="Proteomes" id="UP000475862">
    <property type="component" value="Unassembled WGS sequence"/>
</dbReference>
<gene>
    <name evidence="1" type="ORF">AGLY_017205</name>
</gene>
<dbReference type="AlphaFoldDB" id="A0A6G0SWP2"/>
<evidence type="ECO:0000313" key="1">
    <source>
        <dbReference type="EMBL" id="KAE9522374.1"/>
    </source>
</evidence>
<evidence type="ECO:0000313" key="2">
    <source>
        <dbReference type="Proteomes" id="UP000475862"/>
    </source>
</evidence>
<dbReference type="OrthoDB" id="6777423at2759"/>
<dbReference type="EMBL" id="VYZN01001262">
    <property type="protein sequence ID" value="KAE9522374.1"/>
    <property type="molecule type" value="Genomic_DNA"/>
</dbReference>
<reference evidence="1 2" key="1">
    <citation type="submission" date="2019-08" db="EMBL/GenBank/DDBJ databases">
        <title>The genome of the soybean aphid Biotype 1, its phylome, world population structure and adaptation to the North American continent.</title>
        <authorList>
            <person name="Giordano R."/>
            <person name="Donthu R.K."/>
            <person name="Hernandez A.G."/>
            <person name="Wright C.L."/>
            <person name="Zimin A.V."/>
        </authorList>
    </citation>
    <scope>NUCLEOTIDE SEQUENCE [LARGE SCALE GENOMIC DNA]</scope>
    <source>
        <tissue evidence="1">Whole aphids</tissue>
    </source>
</reference>
<proteinExistence type="predicted"/>
<name>A0A6G0SWP2_APHGL</name>
<comment type="caution">
    <text evidence="1">The sequence shown here is derived from an EMBL/GenBank/DDBJ whole genome shotgun (WGS) entry which is preliminary data.</text>
</comment>
<organism evidence="1 2">
    <name type="scientific">Aphis glycines</name>
    <name type="common">Soybean aphid</name>
    <dbReference type="NCBI Taxonomy" id="307491"/>
    <lineage>
        <taxon>Eukaryota</taxon>
        <taxon>Metazoa</taxon>
        <taxon>Ecdysozoa</taxon>
        <taxon>Arthropoda</taxon>
        <taxon>Hexapoda</taxon>
        <taxon>Insecta</taxon>
        <taxon>Pterygota</taxon>
        <taxon>Neoptera</taxon>
        <taxon>Paraneoptera</taxon>
        <taxon>Hemiptera</taxon>
        <taxon>Sternorrhyncha</taxon>
        <taxon>Aphidomorpha</taxon>
        <taxon>Aphidoidea</taxon>
        <taxon>Aphididae</taxon>
        <taxon>Aphidini</taxon>
        <taxon>Aphis</taxon>
        <taxon>Aphis</taxon>
    </lineage>
</organism>
<accession>A0A6G0SWP2</accession>
<keyword evidence="2" id="KW-1185">Reference proteome</keyword>
<protein>
    <submittedName>
        <fullName evidence="1">Uncharacterized protein</fullName>
    </submittedName>
</protein>